<feature type="chain" id="PRO_5009304314" evidence="1">
    <location>
        <begin position="20"/>
        <end position="97"/>
    </location>
</feature>
<evidence type="ECO:0000256" key="1">
    <source>
        <dbReference type="SAM" id="SignalP"/>
    </source>
</evidence>
<name>A0A1I7RJJ7_BURXY</name>
<keyword evidence="1" id="KW-0732">Signal</keyword>
<dbReference type="AlphaFoldDB" id="A0A1I7RJJ7"/>
<sequence>MSMLNGATALNMLLLVVYLSSPPIKFVIVKISECESSSKSSTTNDTNVDCTMNKPKQQCDRLEAVPFEEQLSSCPVPMEERTAEWRQFLVAALKLRQ</sequence>
<proteinExistence type="predicted"/>
<dbReference type="Proteomes" id="UP000095284">
    <property type="component" value="Unplaced"/>
</dbReference>
<organism evidence="2 3">
    <name type="scientific">Bursaphelenchus xylophilus</name>
    <name type="common">Pinewood nematode worm</name>
    <name type="synonym">Aphelenchoides xylophilus</name>
    <dbReference type="NCBI Taxonomy" id="6326"/>
    <lineage>
        <taxon>Eukaryota</taxon>
        <taxon>Metazoa</taxon>
        <taxon>Ecdysozoa</taxon>
        <taxon>Nematoda</taxon>
        <taxon>Chromadorea</taxon>
        <taxon>Rhabditida</taxon>
        <taxon>Tylenchina</taxon>
        <taxon>Tylenchomorpha</taxon>
        <taxon>Aphelenchoidea</taxon>
        <taxon>Aphelenchoididae</taxon>
        <taxon>Bursaphelenchus</taxon>
    </lineage>
</organism>
<evidence type="ECO:0000313" key="2">
    <source>
        <dbReference type="Proteomes" id="UP000095284"/>
    </source>
</evidence>
<accession>A0A1I7RJJ7</accession>
<protein>
    <submittedName>
        <fullName evidence="3">Secreted protein</fullName>
    </submittedName>
</protein>
<evidence type="ECO:0000313" key="3">
    <source>
        <dbReference type="WBParaSite" id="BXY_0087900.1"/>
    </source>
</evidence>
<feature type="signal peptide" evidence="1">
    <location>
        <begin position="1"/>
        <end position="19"/>
    </location>
</feature>
<reference evidence="3" key="1">
    <citation type="submission" date="2016-11" db="UniProtKB">
        <authorList>
            <consortium name="WormBaseParasite"/>
        </authorList>
    </citation>
    <scope>IDENTIFICATION</scope>
</reference>
<dbReference type="WBParaSite" id="BXY_0087900.1">
    <property type="protein sequence ID" value="BXY_0087900.1"/>
    <property type="gene ID" value="BXY_0087900"/>
</dbReference>